<reference evidence="3" key="1">
    <citation type="submission" date="2021-06" db="EMBL/GenBank/DDBJ databases">
        <authorList>
            <person name="Hodson N. C."/>
            <person name="Mongue J. A."/>
            <person name="Jaron S. K."/>
        </authorList>
    </citation>
    <scope>NUCLEOTIDE SEQUENCE</scope>
</reference>
<evidence type="ECO:0000313" key="3">
    <source>
        <dbReference type="EMBL" id="CAG7733195.1"/>
    </source>
</evidence>
<gene>
    <name evidence="3" type="ORF">AFUS01_LOCUS21653</name>
</gene>
<evidence type="ECO:0000313" key="4">
    <source>
        <dbReference type="Proteomes" id="UP000708208"/>
    </source>
</evidence>
<feature type="domain" description="BRCT" evidence="2">
    <location>
        <begin position="342"/>
        <end position="430"/>
    </location>
</feature>
<dbReference type="GO" id="GO:0006303">
    <property type="term" value="P:double-strand break repair via nonhomologous end joining"/>
    <property type="evidence" value="ECO:0007669"/>
    <property type="project" value="TreeGrafter"/>
</dbReference>
<dbReference type="SMART" id="SM00292">
    <property type="entry name" value="BRCT"/>
    <property type="match status" value="2"/>
</dbReference>
<dbReference type="PANTHER" id="PTHR45997:SF1">
    <property type="entry name" value="DNA LIGASE 4"/>
    <property type="match status" value="1"/>
</dbReference>
<dbReference type="AlphaFoldDB" id="A0A8J2KVL5"/>
<keyword evidence="4" id="KW-1185">Reference proteome</keyword>
<sequence length="431" mass="49541">MDKLLNDLEPNFVRSENPGFNVPFKGRKRPDFYIDPKKSVVVQVKATEILYHENYALQYTLRFPRIVVVRRDKSWQDILTLKEFHEIRVTYGGKFAKRNNEVGSSRKVNYQPEKTPYKIPTSEREENSNKTSAQGASNQQASSSKYFTISKSYKTRSAKNVSATIDIDPKNAIKIQRNVFNSLVFCAIGSQDWKLSTEKEIILSGGEIVQNPTSDMFAIIAETLSVKVDKLIKKGQYDVLRSSWISKCLMSEKIEKIFPEDIFAVKPSTRAELDKDFDVFGDSYRNKNSSIETKKLLKRVMDEEKDNDCNDSGLDDSLEESSLPCRKRNLQELDPKDAAKIRKYNFLDECKIAIRGEIHPQDLFKYQHNVLFYGGHFAHDEGEVGVTHVLSWDQNSPTKQKQLSAFVVKPKWLLDCLASKKLLDELNYMSE</sequence>
<dbReference type="GO" id="GO:0006297">
    <property type="term" value="P:nucleotide-excision repair, DNA gap filling"/>
    <property type="evidence" value="ECO:0007669"/>
    <property type="project" value="TreeGrafter"/>
</dbReference>
<organism evidence="3 4">
    <name type="scientific">Allacma fusca</name>
    <dbReference type="NCBI Taxonomy" id="39272"/>
    <lineage>
        <taxon>Eukaryota</taxon>
        <taxon>Metazoa</taxon>
        <taxon>Ecdysozoa</taxon>
        <taxon>Arthropoda</taxon>
        <taxon>Hexapoda</taxon>
        <taxon>Collembola</taxon>
        <taxon>Symphypleona</taxon>
        <taxon>Sminthuridae</taxon>
        <taxon>Allacma</taxon>
    </lineage>
</organism>
<name>A0A8J2KVL5_9HEXA</name>
<dbReference type="OrthoDB" id="151490at2759"/>
<dbReference type="Proteomes" id="UP000708208">
    <property type="component" value="Unassembled WGS sequence"/>
</dbReference>
<dbReference type="InterPro" id="IPR001357">
    <property type="entry name" value="BRCT_dom"/>
</dbReference>
<dbReference type="GO" id="GO:0003677">
    <property type="term" value="F:DNA binding"/>
    <property type="evidence" value="ECO:0007669"/>
    <property type="project" value="InterPro"/>
</dbReference>
<dbReference type="EMBL" id="CAJVCH010244831">
    <property type="protein sequence ID" value="CAG7733195.1"/>
    <property type="molecule type" value="Genomic_DNA"/>
</dbReference>
<feature type="compositionally biased region" description="Low complexity" evidence="1">
    <location>
        <begin position="132"/>
        <end position="143"/>
    </location>
</feature>
<evidence type="ECO:0000259" key="2">
    <source>
        <dbReference type="PROSITE" id="PS50172"/>
    </source>
</evidence>
<proteinExistence type="predicted"/>
<dbReference type="InterPro" id="IPR029710">
    <property type="entry name" value="LIG4"/>
</dbReference>
<protein>
    <recommendedName>
        <fullName evidence="2">BRCT domain-containing protein</fullName>
    </recommendedName>
</protein>
<dbReference type="GO" id="GO:0003910">
    <property type="term" value="F:DNA ligase (ATP) activity"/>
    <property type="evidence" value="ECO:0007669"/>
    <property type="project" value="InterPro"/>
</dbReference>
<feature type="domain" description="BRCT" evidence="2">
    <location>
        <begin position="175"/>
        <end position="254"/>
    </location>
</feature>
<dbReference type="GO" id="GO:0005524">
    <property type="term" value="F:ATP binding"/>
    <property type="evidence" value="ECO:0007669"/>
    <property type="project" value="InterPro"/>
</dbReference>
<dbReference type="PANTHER" id="PTHR45997">
    <property type="entry name" value="DNA LIGASE 4"/>
    <property type="match status" value="1"/>
</dbReference>
<dbReference type="PROSITE" id="PS50172">
    <property type="entry name" value="BRCT"/>
    <property type="match status" value="2"/>
</dbReference>
<dbReference type="GO" id="GO:0032807">
    <property type="term" value="C:DNA ligase IV complex"/>
    <property type="evidence" value="ECO:0007669"/>
    <property type="project" value="TreeGrafter"/>
</dbReference>
<feature type="region of interest" description="Disordered" evidence="1">
    <location>
        <begin position="102"/>
        <end position="143"/>
    </location>
</feature>
<evidence type="ECO:0000256" key="1">
    <source>
        <dbReference type="SAM" id="MobiDB-lite"/>
    </source>
</evidence>
<comment type="caution">
    <text evidence="3">The sequence shown here is derived from an EMBL/GenBank/DDBJ whole genome shotgun (WGS) entry which is preliminary data.</text>
</comment>
<accession>A0A8J2KVL5</accession>